<gene>
    <name evidence="1" type="ORF">BWQ96_04617</name>
</gene>
<accession>A0A2V3IU27</accession>
<dbReference type="AlphaFoldDB" id="A0A2V3IU27"/>
<name>A0A2V3IU27_9FLOR</name>
<organism evidence="1 2">
    <name type="scientific">Gracilariopsis chorda</name>
    <dbReference type="NCBI Taxonomy" id="448386"/>
    <lineage>
        <taxon>Eukaryota</taxon>
        <taxon>Rhodophyta</taxon>
        <taxon>Florideophyceae</taxon>
        <taxon>Rhodymeniophycidae</taxon>
        <taxon>Gracilariales</taxon>
        <taxon>Gracilariaceae</taxon>
        <taxon>Gracilariopsis</taxon>
    </lineage>
</organism>
<comment type="caution">
    <text evidence="1">The sequence shown here is derived from an EMBL/GenBank/DDBJ whole genome shotgun (WGS) entry which is preliminary data.</text>
</comment>
<sequence length="126" mass="14049">MQAWELYSTPNAAPSGPQTTVAIEHVNPSLEAHTISIDKTKPWRNRMKNHERVAYTINLEDAVSTLKDIKTQDILIGDTPMPLADTATPAHIHTTAGSNHNDKDAGRRGAMMTRYVDFRNRNEGLQ</sequence>
<dbReference type="EMBL" id="NBIV01000056">
    <property type="protein sequence ID" value="PXF45612.1"/>
    <property type="molecule type" value="Genomic_DNA"/>
</dbReference>
<protein>
    <submittedName>
        <fullName evidence="1">Uncharacterized protein</fullName>
    </submittedName>
</protein>
<evidence type="ECO:0000313" key="1">
    <source>
        <dbReference type="EMBL" id="PXF45612.1"/>
    </source>
</evidence>
<dbReference type="Proteomes" id="UP000247409">
    <property type="component" value="Unassembled WGS sequence"/>
</dbReference>
<proteinExistence type="predicted"/>
<keyword evidence="2" id="KW-1185">Reference proteome</keyword>
<evidence type="ECO:0000313" key="2">
    <source>
        <dbReference type="Proteomes" id="UP000247409"/>
    </source>
</evidence>
<reference evidence="1 2" key="1">
    <citation type="journal article" date="2018" name="Mol. Biol. Evol.">
        <title>Analysis of the draft genome of the red seaweed Gracilariopsis chorda provides insights into genome size evolution in Rhodophyta.</title>
        <authorList>
            <person name="Lee J."/>
            <person name="Yang E.C."/>
            <person name="Graf L."/>
            <person name="Yang J.H."/>
            <person name="Qiu H."/>
            <person name="Zel Zion U."/>
            <person name="Chan C.X."/>
            <person name="Stephens T.G."/>
            <person name="Weber A.P.M."/>
            <person name="Boo G.H."/>
            <person name="Boo S.M."/>
            <person name="Kim K.M."/>
            <person name="Shin Y."/>
            <person name="Jung M."/>
            <person name="Lee S.J."/>
            <person name="Yim H.S."/>
            <person name="Lee J.H."/>
            <person name="Bhattacharya D."/>
            <person name="Yoon H.S."/>
        </authorList>
    </citation>
    <scope>NUCLEOTIDE SEQUENCE [LARGE SCALE GENOMIC DNA]</scope>
    <source>
        <strain evidence="1 2">SKKU-2015</strain>
        <tissue evidence="1">Whole body</tissue>
    </source>
</reference>